<dbReference type="EMBL" id="VTET01000001">
    <property type="protein sequence ID" value="TYS74255.1"/>
    <property type="molecule type" value="Genomic_DNA"/>
</dbReference>
<dbReference type="KEGG" id="bhk:B4U37_14615"/>
<accession>A0A1Y0CPQ8</accession>
<dbReference type="Proteomes" id="UP000324517">
    <property type="component" value="Unassembled WGS sequence"/>
</dbReference>
<dbReference type="GeneID" id="96739650"/>
<dbReference type="OrthoDB" id="5464839at2"/>
<reference evidence="3 5" key="2">
    <citation type="submission" date="2019-08" db="EMBL/GenBank/DDBJ databases">
        <title>Bacillus genomes from the desert of Cuatro Cienegas, Coahuila.</title>
        <authorList>
            <person name="Olmedo-Alvarez G."/>
        </authorList>
    </citation>
    <scope>NUCLEOTIDE SEQUENCE [LARGE SCALE GENOMIC DNA]</scope>
    <source>
        <strain evidence="3 5">CH98b_3T</strain>
    </source>
</reference>
<proteinExistence type="predicted"/>
<sequence>MYYEQTYKAREELLELLEGISEEQLHQKHENLWTVSQNVEHLYLIENKITNGLRKAIEVKNEVEEKDLPLAKMLANRTYKVEAPEDIVPSEHPYTKAELVELLEQSRNNLNTFIQEVDEEALHKYGFNHRWIGDLSAQQWVQLIGFHERRHIEQINQTLNNTVQ</sequence>
<organism evidence="3 5">
    <name type="scientific">Sutcliffiella horikoshii</name>
    <dbReference type="NCBI Taxonomy" id="79883"/>
    <lineage>
        <taxon>Bacteria</taxon>
        <taxon>Bacillati</taxon>
        <taxon>Bacillota</taxon>
        <taxon>Bacilli</taxon>
        <taxon>Bacillales</taxon>
        <taxon>Bacillaceae</taxon>
        <taxon>Sutcliffiella</taxon>
    </lineage>
</organism>
<evidence type="ECO:0000259" key="1">
    <source>
        <dbReference type="Pfam" id="PF12867"/>
    </source>
</evidence>
<name>A0A1Y0CPQ8_9BACI</name>
<evidence type="ECO:0000313" key="3">
    <source>
        <dbReference type="EMBL" id="TYS74255.1"/>
    </source>
</evidence>
<evidence type="ECO:0000313" key="2">
    <source>
        <dbReference type="EMBL" id="ART77202.1"/>
    </source>
</evidence>
<dbReference type="Pfam" id="PF12867">
    <property type="entry name" value="DinB_2"/>
    <property type="match status" value="1"/>
</dbReference>
<gene>
    <name evidence="2" type="ORF">B4U37_14615</name>
    <name evidence="3" type="ORF">FZC75_00680</name>
</gene>
<evidence type="ECO:0000313" key="4">
    <source>
        <dbReference type="Proteomes" id="UP000195573"/>
    </source>
</evidence>
<dbReference type="Proteomes" id="UP000195573">
    <property type="component" value="Chromosome"/>
</dbReference>
<dbReference type="InterPro" id="IPR024775">
    <property type="entry name" value="DinB-like"/>
</dbReference>
<dbReference type="InterPro" id="IPR034660">
    <property type="entry name" value="DinB/YfiT-like"/>
</dbReference>
<feature type="domain" description="DinB-like" evidence="1">
    <location>
        <begin position="5"/>
        <end position="155"/>
    </location>
</feature>
<keyword evidence="4" id="KW-1185">Reference proteome</keyword>
<dbReference type="AlphaFoldDB" id="A0A1Y0CPQ8"/>
<evidence type="ECO:0000313" key="5">
    <source>
        <dbReference type="Proteomes" id="UP000324517"/>
    </source>
</evidence>
<dbReference type="EMBL" id="CP020880">
    <property type="protein sequence ID" value="ART77202.1"/>
    <property type="molecule type" value="Genomic_DNA"/>
</dbReference>
<dbReference type="SUPFAM" id="SSF109854">
    <property type="entry name" value="DinB/YfiT-like putative metalloenzymes"/>
    <property type="match status" value="1"/>
</dbReference>
<dbReference type="Gene3D" id="1.20.120.450">
    <property type="entry name" value="dinb family like domain"/>
    <property type="match status" value="1"/>
</dbReference>
<dbReference type="RefSeq" id="WP_088018823.1">
    <property type="nucleotide sequence ID" value="NZ_CP020880.1"/>
</dbReference>
<protein>
    <submittedName>
        <fullName evidence="3">DinB family protein</fullName>
    </submittedName>
</protein>
<reference evidence="2 4" key="1">
    <citation type="submission" date="2017-04" db="EMBL/GenBank/DDBJ databases">
        <title>Complete Genome Sequence of the Bacillus horikoshii 20a strain from Cuatro Cienegas, Coahuila, Mexico.</title>
        <authorList>
            <person name="Zarza E."/>
            <person name="Alcaraz L.D."/>
            <person name="Aguilar-Salinas B."/>
            <person name="Islas A."/>
            <person name="Olmedo-Alvarez G."/>
        </authorList>
    </citation>
    <scope>NUCLEOTIDE SEQUENCE [LARGE SCALE GENOMIC DNA]</scope>
    <source>
        <strain evidence="2 4">20a</strain>
    </source>
</reference>